<proteinExistence type="predicted"/>
<dbReference type="GO" id="GO:0001837">
    <property type="term" value="P:epithelial to mesenchymal transition"/>
    <property type="evidence" value="ECO:0007669"/>
    <property type="project" value="TreeGrafter"/>
</dbReference>
<dbReference type="GO" id="GO:0005539">
    <property type="term" value="F:glycosaminoglycan binding"/>
    <property type="evidence" value="ECO:0007669"/>
    <property type="project" value="TreeGrafter"/>
</dbReference>
<evidence type="ECO:0000256" key="2">
    <source>
        <dbReference type="ARBA" id="ARBA00022475"/>
    </source>
</evidence>
<comment type="caution">
    <text evidence="14">The sequence shown here is derived from an EMBL/GenBank/DDBJ whole genome shotgun (WGS) entry which is preliminary data.</text>
</comment>
<dbReference type="GO" id="GO:0005114">
    <property type="term" value="F:type II transforming growth factor beta receptor binding"/>
    <property type="evidence" value="ECO:0007669"/>
    <property type="project" value="TreeGrafter"/>
</dbReference>
<dbReference type="EMBL" id="JAVHJS010000003">
    <property type="protein sequence ID" value="KAK2864801.1"/>
    <property type="molecule type" value="Genomic_DNA"/>
</dbReference>
<evidence type="ECO:0000256" key="6">
    <source>
        <dbReference type="ARBA" id="ARBA00022989"/>
    </source>
</evidence>
<keyword evidence="15" id="KW-1185">Reference proteome</keyword>
<dbReference type="InterPro" id="IPR055355">
    <property type="entry name" value="ZP-C"/>
</dbReference>
<dbReference type="InterPro" id="IPR001507">
    <property type="entry name" value="ZP_dom"/>
</dbReference>
<feature type="chain" id="PRO_5041717043" description="ZP domain-containing protein" evidence="12">
    <location>
        <begin position="23"/>
        <end position="884"/>
    </location>
</feature>
<keyword evidence="7 11" id="KW-0472">Membrane</keyword>
<evidence type="ECO:0000256" key="11">
    <source>
        <dbReference type="SAM" id="Phobius"/>
    </source>
</evidence>
<dbReference type="Gene3D" id="2.60.40.4100">
    <property type="entry name" value="Zona pellucida, ZP-C domain"/>
    <property type="match status" value="1"/>
</dbReference>
<dbReference type="SMART" id="SM00241">
    <property type="entry name" value="ZP"/>
    <property type="match status" value="1"/>
</dbReference>
<name>A0AA88NSS7_TACVA</name>
<dbReference type="Proteomes" id="UP001187315">
    <property type="component" value="Unassembled WGS sequence"/>
</dbReference>
<feature type="compositionally biased region" description="Low complexity" evidence="10">
    <location>
        <begin position="516"/>
        <end position="525"/>
    </location>
</feature>
<gene>
    <name evidence="14" type="ORF">Q7C36_003955</name>
</gene>
<keyword evidence="8" id="KW-1015">Disulfide bond</keyword>
<dbReference type="PANTHER" id="PTHR14002">
    <property type="entry name" value="ENDOGLIN/TGF-BETA RECEPTOR TYPE III"/>
    <property type="match status" value="1"/>
</dbReference>
<dbReference type="Gene3D" id="2.60.40.3210">
    <property type="entry name" value="Zona pellucida, ZP-N domain"/>
    <property type="match status" value="1"/>
</dbReference>
<dbReference type="GO" id="GO:0050431">
    <property type="term" value="F:transforming growth factor beta binding"/>
    <property type="evidence" value="ECO:0007669"/>
    <property type="project" value="TreeGrafter"/>
</dbReference>
<keyword evidence="2" id="KW-1003">Cell membrane</keyword>
<evidence type="ECO:0000256" key="4">
    <source>
        <dbReference type="ARBA" id="ARBA00022692"/>
    </source>
</evidence>
<dbReference type="InterPro" id="IPR042235">
    <property type="entry name" value="ZP-C_dom"/>
</dbReference>
<keyword evidence="4 11" id="KW-0812">Transmembrane</keyword>
<accession>A0AA88NSS7</accession>
<feature type="transmembrane region" description="Helical" evidence="11">
    <location>
        <begin position="811"/>
        <end position="840"/>
    </location>
</feature>
<dbReference type="GO" id="GO:0007179">
    <property type="term" value="P:transforming growth factor beta receptor signaling pathway"/>
    <property type="evidence" value="ECO:0007669"/>
    <property type="project" value="TreeGrafter"/>
</dbReference>
<evidence type="ECO:0000256" key="8">
    <source>
        <dbReference type="ARBA" id="ARBA00023157"/>
    </source>
</evidence>
<feature type="compositionally biased region" description="Low complexity" evidence="10">
    <location>
        <begin position="494"/>
        <end position="503"/>
    </location>
</feature>
<evidence type="ECO:0000259" key="13">
    <source>
        <dbReference type="SMART" id="SM00241"/>
    </source>
</evidence>
<dbReference type="InterPro" id="IPR058899">
    <property type="entry name" value="TGFBR3/Endoglin-like_N"/>
</dbReference>
<keyword evidence="9" id="KW-0325">Glycoprotein</keyword>
<feature type="compositionally biased region" description="Acidic residues" evidence="10">
    <location>
        <begin position="637"/>
        <end position="658"/>
    </location>
</feature>
<comment type="subcellular location">
    <subcellularLocation>
        <location evidence="1">Cell membrane</location>
        <topology evidence="1">Single-pass type I membrane protein</topology>
    </subcellularLocation>
</comment>
<feature type="compositionally biased region" description="Basic and acidic residues" evidence="10">
    <location>
        <begin position="695"/>
        <end position="718"/>
    </location>
</feature>
<keyword evidence="3" id="KW-0597">Phosphoprotein</keyword>
<keyword evidence="5 12" id="KW-0732">Signal</keyword>
<feature type="compositionally biased region" description="Pro residues" evidence="10">
    <location>
        <begin position="526"/>
        <end position="536"/>
    </location>
</feature>
<evidence type="ECO:0000256" key="5">
    <source>
        <dbReference type="ARBA" id="ARBA00022729"/>
    </source>
</evidence>
<protein>
    <recommendedName>
        <fullName evidence="13">ZP domain-containing protein</fullName>
    </recommendedName>
</protein>
<dbReference type="GO" id="GO:0017015">
    <property type="term" value="P:regulation of transforming growth factor beta receptor signaling pathway"/>
    <property type="evidence" value="ECO:0007669"/>
    <property type="project" value="TreeGrafter"/>
</dbReference>
<feature type="signal peptide" evidence="12">
    <location>
        <begin position="1"/>
        <end position="22"/>
    </location>
</feature>
<dbReference type="Pfam" id="PF26060">
    <property type="entry name" value="TGFBR3_N"/>
    <property type="match status" value="2"/>
</dbReference>
<dbReference type="AlphaFoldDB" id="A0AA88NSS7"/>
<dbReference type="PANTHER" id="PTHR14002:SF56">
    <property type="entry name" value="TRANSFORMING GROWTH FACTOR BETA RECEPTOR TYPE 3-LIKE ISOFORM X1"/>
    <property type="match status" value="1"/>
</dbReference>
<organism evidence="14 15">
    <name type="scientific">Tachysurus vachellii</name>
    <name type="common">Darkbarbel catfish</name>
    <name type="synonym">Pelteobagrus vachellii</name>
    <dbReference type="NCBI Taxonomy" id="175792"/>
    <lineage>
        <taxon>Eukaryota</taxon>
        <taxon>Metazoa</taxon>
        <taxon>Chordata</taxon>
        <taxon>Craniata</taxon>
        <taxon>Vertebrata</taxon>
        <taxon>Euteleostomi</taxon>
        <taxon>Actinopterygii</taxon>
        <taxon>Neopterygii</taxon>
        <taxon>Teleostei</taxon>
        <taxon>Ostariophysi</taxon>
        <taxon>Siluriformes</taxon>
        <taxon>Bagridae</taxon>
        <taxon>Tachysurus</taxon>
    </lineage>
</organism>
<dbReference type="InterPro" id="IPR055356">
    <property type="entry name" value="ZP-N"/>
</dbReference>
<feature type="compositionally biased region" description="Basic and acidic residues" evidence="10">
    <location>
        <begin position="659"/>
        <end position="669"/>
    </location>
</feature>
<sequence>MMLQSGWALICLLLFMAGTAAGEVMLQCSVSPAGALHPVHAQLERFEAGPGCAAREGGAKETHVISVARPNHSTDKMVTVVLRPLSYSHPVHRPVILVLSSQHAMHWVLESEGLPKNLHVLVQVSENSTLENGRVSARVHSIPSMPWRPRALLRWTLQRHATVSSLTHSASANRVYLRLGEDPSMPSVCRLQSLFLSHNYMVSKLQEQEVNGCASSESLLNPEVHVIKLWSAGSGLCGSLQVEVSVSLLPPVADAGWCNVVLVLSSAAPVNWALVTPGLRGHITVHSSHSVTPLYPPKPDLTMSSTVIPDLITTPDLLTWANQNGFSSLMSYTEAHLANRFVIKLKGGGTVQAVREAKLEESWLRRWMSHEVDDAVDSRKVVSVQCADGRLAVSVDKSSLQALALSVSAVTLKDPLCQARANGSHFLLVFPVISCGTEGEMEQHGREVQYRNTILLWKSKPSLDMLETTREKSANESTPLVIHFSCAAPLPALSSASTPSLSSRPQGMLRSGKGSGSAPGSASDPGPAPGPAPAPVPGSAWFPVPHSGPPLNMQLFATDKFEQKAVGPCVVTVQGRVYAKISGSVGVSERLELRSCVFSPLSDPRAQIGWPIIRNFCPADSSFIMHTETQTERGAGEDEDGDTESNEEEEPDSDDEERAEDHVAEKEQDASEDEERPAPKPSDDEESTGTMRLPSDTRRDRHLRGMRDSVSRGVEKKQSAKKKEKTIQLRFSFILRPVFNNSIQFLHCSLQLCGDATETHRDCTHTPAPTNTPAAQQCEYRNLSRPVLVTYLPDALAGLVPPPAGQCVLCLYLVVSSVLISVIAAFLMGVVLMGALWCIYSCTEECHVVLLPGRRAIVRRDSLQEIPSSWSPMSPVEQTTTSSV</sequence>
<keyword evidence="6 11" id="KW-1133">Transmembrane helix</keyword>
<feature type="region of interest" description="Disordered" evidence="10">
    <location>
        <begin position="494"/>
        <end position="543"/>
    </location>
</feature>
<evidence type="ECO:0000313" key="14">
    <source>
        <dbReference type="EMBL" id="KAK2864801.1"/>
    </source>
</evidence>
<evidence type="ECO:0000256" key="7">
    <source>
        <dbReference type="ARBA" id="ARBA00023136"/>
    </source>
</evidence>
<evidence type="ECO:0000313" key="15">
    <source>
        <dbReference type="Proteomes" id="UP001187315"/>
    </source>
</evidence>
<evidence type="ECO:0000256" key="10">
    <source>
        <dbReference type="SAM" id="MobiDB-lite"/>
    </source>
</evidence>
<evidence type="ECO:0000256" key="12">
    <source>
        <dbReference type="SAM" id="SignalP"/>
    </source>
</evidence>
<dbReference type="Pfam" id="PF00100">
    <property type="entry name" value="Zona_pellucida"/>
    <property type="match status" value="1"/>
</dbReference>
<dbReference type="Pfam" id="PF23344">
    <property type="entry name" value="ZP-N"/>
    <property type="match status" value="1"/>
</dbReference>
<evidence type="ECO:0000256" key="1">
    <source>
        <dbReference type="ARBA" id="ARBA00004251"/>
    </source>
</evidence>
<feature type="domain" description="ZP" evidence="13">
    <location>
        <begin position="385"/>
        <end position="645"/>
    </location>
</feature>
<evidence type="ECO:0000256" key="9">
    <source>
        <dbReference type="ARBA" id="ARBA00023180"/>
    </source>
</evidence>
<dbReference type="GO" id="GO:0005024">
    <property type="term" value="F:transforming growth factor beta receptor activity"/>
    <property type="evidence" value="ECO:0007669"/>
    <property type="project" value="TreeGrafter"/>
</dbReference>
<dbReference type="GO" id="GO:0016477">
    <property type="term" value="P:cell migration"/>
    <property type="evidence" value="ECO:0007669"/>
    <property type="project" value="TreeGrafter"/>
</dbReference>
<feature type="region of interest" description="Disordered" evidence="10">
    <location>
        <begin position="629"/>
        <end position="721"/>
    </location>
</feature>
<evidence type="ECO:0000256" key="3">
    <source>
        <dbReference type="ARBA" id="ARBA00022553"/>
    </source>
</evidence>
<reference evidence="14" key="1">
    <citation type="submission" date="2023-08" db="EMBL/GenBank/DDBJ databases">
        <title>Pelteobagrus vachellii genome.</title>
        <authorList>
            <person name="Liu H."/>
        </authorList>
    </citation>
    <scope>NUCLEOTIDE SEQUENCE</scope>
    <source>
        <strain evidence="14">PRFRI_2022a</strain>
        <tissue evidence="14">Muscle</tissue>
    </source>
</reference>